<dbReference type="OrthoDB" id="9970856at2759"/>
<dbReference type="RefSeq" id="XP_018320730.1">
    <property type="nucleotide sequence ID" value="XM_018465228.2"/>
</dbReference>
<dbReference type="RefSeq" id="XP_025829246.1">
    <property type="nucleotide sequence ID" value="XM_025973461.1"/>
</dbReference>
<dbReference type="Proteomes" id="UP000192223">
    <property type="component" value="Unplaced"/>
</dbReference>
<reference evidence="11 12" key="1">
    <citation type="submission" date="2025-04" db="UniProtKB">
        <authorList>
            <consortium name="RefSeq"/>
        </authorList>
    </citation>
    <scope>IDENTIFICATION</scope>
    <source>
        <tissue evidence="11 12">Entire body</tissue>
    </source>
</reference>
<proteinExistence type="inferred from homology"/>
<keyword evidence="8 9" id="KW-0472">Membrane</keyword>
<dbReference type="AlphaFoldDB" id="A0A1W4WL17"/>
<evidence type="ECO:0000256" key="6">
    <source>
        <dbReference type="ARBA" id="ARBA00022989"/>
    </source>
</evidence>
<evidence type="ECO:0000256" key="7">
    <source>
        <dbReference type="ARBA" id="ARBA00023128"/>
    </source>
</evidence>
<dbReference type="PANTHER" id="PTHR15099">
    <property type="entry name" value="PROTEIN PM1"/>
    <property type="match status" value="1"/>
</dbReference>
<dbReference type="GO" id="GO:0007007">
    <property type="term" value="P:inner mitochondrial membrane organization"/>
    <property type="evidence" value="ECO:0007669"/>
    <property type="project" value="TreeGrafter"/>
</dbReference>
<gene>
    <name evidence="11" type="primary">LOC108733881</name>
    <name evidence="12" type="synonym">LOC112904140</name>
</gene>
<keyword evidence="7" id="KW-0496">Mitochondrion</keyword>
<dbReference type="GeneID" id="108733881"/>
<comment type="function">
    <text evidence="1">Plays a role in mitochondrial morphogenesis.</text>
</comment>
<dbReference type="InterPro" id="IPR026120">
    <property type="entry name" value="TMEM11"/>
</dbReference>
<dbReference type="KEGG" id="apln:108733881"/>
<evidence type="ECO:0000256" key="9">
    <source>
        <dbReference type="SAM" id="Phobius"/>
    </source>
</evidence>
<name>A0A1W4WL17_AGRPL</name>
<dbReference type="CTD" id="3772100"/>
<sequence length="175" mass="19286">MDAGGDRLQYSSNIAFIREVYDSEYAHQVFALELEKALDAGCSVIVIEPTQLGEDTAQWITVGNCLHKTAVFSGLASLTAGFIWPDRPLASTPLAALSFLCTSLYTASWQFDNCVKYQVEKDPRKLTRLLISSAVTASSPVVLVRKDNRKSIILHCTVSFAAAAFCAYRLYCTFK</sequence>
<evidence type="ECO:0000313" key="10">
    <source>
        <dbReference type="Proteomes" id="UP000192223"/>
    </source>
</evidence>
<evidence type="ECO:0000256" key="5">
    <source>
        <dbReference type="ARBA" id="ARBA00022792"/>
    </source>
</evidence>
<comment type="similarity">
    <text evidence="3">Belongs to the TMEM11 family.</text>
</comment>
<feature type="transmembrane region" description="Helical" evidence="9">
    <location>
        <begin position="151"/>
        <end position="171"/>
    </location>
</feature>
<keyword evidence="5" id="KW-0999">Mitochondrion inner membrane</keyword>
<evidence type="ECO:0000256" key="2">
    <source>
        <dbReference type="ARBA" id="ARBA00004448"/>
    </source>
</evidence>
<dbReference type="Pfam" id="PF14972">
    <property type="entry name" value="Mito_morph_reg"/>
    <property type="match status" value="1"/>
</dbReference>
<keyword evidence="6 9" id="KW-1133">Transmembrane helix</keyword>
<comment type="subcellular location">
    <subcellularLocation>
        <location evidence="2">Mitochondrion inner membrane</location>
        <topology evidence="2">Multi-pass membrane protein</topology>
    </subcellularLocation>
</comment>
<evidence type="ECO:0000313" key="11">
    <source>
        <dbReference type="RefSeq" id="XP_018320730.1"/>
    </source>
</evidence>
<dbReference type="PANTHER" id="PTHR15099:SF2">
    <property type="entry name" value="TRANSMEMBRANE PROTEIN 11, MITOCHONDRIAL"/>
    <property type="match status" value="1"/>
</dbReference>
<evidence type="ECO:0000256" key="8">
    <source>
        <dbReference type="ARBA" id="ARBA00023136"/>
    </source>
</evidence>
<keyword evidence="4 9" id="KW-0812">Transmembrane</keyword>
<evidence type="ECO:0000256" key="4">
    <source>
        <dbReference type="ARBA" id="ARBA00022692"/>
    </source>
</evidence>
<evidence type="ECO:0000313" key="12">
    <source>
        <dbReference type="RefSeq" id="XP_025829246.1"/>
    </source>
</evidence>
<dbReference type="STRING" id="224129.A0A1W4WL17"/>
<protein>
    <submittedName>
        <fullName evidence="11 12">Transmembrane protein 11 homolog, mitochondrial</fullName>
    </submittedName>
</protein>
<dbReference type="KEGG" id="apln:112904140"/>
<accession>A0A1W4WL17</accession>
<evidence type="ECO:0000256" key="3">
    <source>
        <dbReference type="ARBA" id="ARBA00006060"/>
    </source>
</evidence>
<keyword evidence="10" id="KW-1185">Reference proteome</keyword>
<evidence type="ECO:0000256" key="1">
    <source>
        <dbReference type="ARBA" id="ARBA00002812"/>
    </source>
</evidence>
<dbReference type="GO" id="GO:0005743">
    <property type="term" value="C:mitochondrial inner membrane"/>
    <property type="evidence" value="ECO:0007669"/>
    <property type="project" value="UniProtKB-SubCell"/>
</dbReference>
<organism evidence="10 11">
    <name type="scientific">Agrilus planipennis</name>
    <name type="common">Emerald ash borer</name>
    <name type="synonym">Agrilus marcopoli</name>
    <dbReference type="NCBI Taxonomy" id="224129"/>
    <lineage>
        <taxon>Eukaryota</taxon>
        <taxon>Metazoa</taxon>
        <taxon>Ecdysozoa</taxon>
        <taxon>Arthropoda</taxon>
        <taxon>Hexapoda</taxon>
        <taxon>Insecta</taxon>
        <taxon>Pterygota</taxon>
        <taxon>Neoptera</taxon>
        <taxon>Endopterygota</taxon>
        <taxon>Coleoptera</taxon>
        <taxon>Polyphaga</taxon>
        <taxon>Elateriformia</taxon>
        <taxon>Buprestoidea</taxon>
        <taxon>Buprestidae</taxon>
        <taxon>Agrilinae</taxon>
        <taxon>Agrilus</taxon>
    </lineage>
</organism>